<dbReference type="PANTHER" id="PTHR17408:SF11">
    <property type="entry name" value="STEM-LOOP BINDING PROTEIN-LIKE"/>
    <property type="match status" value="1"/>
</dbReference>
<dbReference type="PANTHER" id="PTHR17408">
    <property type="entry name" value="HISTONE RNA HAIRPIN-BINDING PROTEIN"/>
    <property type="match status" value="1"/>
</dbReference>
<proteinExistence type="inferred from homology"/>
<dbReference type="STRING" id="8081.ENSPREP00000001871"/>
<dbReference type="OMA" id="PNLLECH"/>
<feature type="compositionally biased region" description="Basic and acidic residues" evidence="3">
    <location>
        <begin position="154"/>
        <end position="164"/>
    </location>
</feature>
<evidence type="ECO:0000256" key="2">
    <source>
        <dbReference type="ARBA" id="ARBA00022884"/>
    </source>
</evidence>
<dbReference type="Proteomes" id="UP000242638">
    <property type="component" value="Unassembled WGS sequence"/>
</dbReference>
<dbReference type="AlphaFoldDB" id="A0A3P9MX22"/>
<sequence>VPTHSTCFNHHGNTSKLALPLTSWKMTGSSSPEPWLLPGCSSVYDTLQLRVSVAPASPPHLSLARGAPRHAQWFPLSGRRCLSNRQHLRDPKLHPATPNKYRKYSRRSWDMQVRLWRRALHLWDPPASDSPDTPDPVEQLQSQLAKMTSELCKDGGDEQREKETPAASDASSVSPLSVDVPGAWTVPLSPLESSHRPFRSPPGLSYSSRSQLTPDDGMNDWLRLLMETDHTPGEATLVPHNTFQSPTEPGS</sequence>
<feature type="compositionally biased region" description="Polar residues" evidence="3">
    <location>
        <begin position="239"/>
        <end position="251"/>
    </location>
</feature>
<evidence type="ECO:0000259" key="4">
    <source>
        <dbReference type="Pfam" id="PF15247"/>
    </source>
</evidence>
<evidence type="ECO:0000256" key="1">
    <source>
        <dbReference type="ARBA" id="ARBA00006151"/>
    </source>
</evidence>
<dbReference type="GO" id="GO:0006398">
    <property type="term" value="P:mRNA 3'-end processing by stem-loop binding and cleavage"/>
    <property type="evidence" value="ECO:0007669"/>
    <property type="project" value="TreeGrafter"/>
</dbReference>
<dbReference type="GeneTree" id="ENSGT00940000164705"/>
<reference evidence="6" key="1">
    <citation type="submission" date="2013-11" db="EMBL/GenBank/DDBJ databases">
        <title>The genomic landscape of the Guanapo guppy.</title>
        <authorList>
            <person name="Kuenstner A."/>
            <person name="Dreyer C."/>
        </authorList>
    </citation>
    <scope>NUCLEOTIDE SEQUENCE</scope>
    <source>
        <strain evidence="6">Guanapo</strain>
    </source>
</reference>
<dbReference type="Ensembl" id="ENSPRET00000001914.1">
    <property type="protein sequence ID" value="ENSPREP00000001871.1"/>
    <property type="gene ID" value="ENSPREG00000001384.1"/>
</dbReference>
<keyword evidence="6" id="KW-1185">Reference proteome</keyword>
<evidence type="ECO:0000313" key="6">
    <source>
        <dbReference type="Proteomes" id="UP000242638"/>
    </source>
</evidence>
<reference evidence="5" key="2">
    <citation type="submission" date="2025-08" db="UniProtKB">
        <authorList>
            <consortium name="Ensembl"/>
        </authorList>
    </citation>
    <scope>IDENTIFICATION</scope>
    <source>
        <strain evidence="5">Guanapo</strain>
    </source>
</reference>
<protein>
    <recommendedName>
        <fullName evidence="4">Histone RNA hairpin-binding protein RNA-binding domain-containing protein</fullName>
    </recommendedName>
</protein>
<accession>A0A3P9MX22</accession>
<keyword evidence="2" id="KW-0694">RNA-binding</keyword>
<feature type="domain" description="Histone RNA hairpin-binding protein RNA-binding" evidence="4">
    <location>
        <begin position="87"/>
        <end position="125"/>
    </location>
</feature>
<dbReference type="GO" id="GO:0071204">
    <property type="term" value="C:histone pre-mRNA 3'end processing complex"/>
    <property type="evidence" value="ECO:0007669"/>
    <property type="project" value="TreeGrafter"/>
</dbReference>
<dbReference type="InterPro" id="IPR026502">
    <property type="entry name" value="SLBP1/SLBP2"/>
</dbReference>
<comment type="similarity">
    <text evidence="1">Belongs to the SLBP family.</text>
</comment>
<dbReference type="GO" id="GO:0005737">
    <property type="term" value="C:cytoplasm"/>
    <property type="evidence" value="ECO:0007669"/>
    <property type="project" value="TreeGrafter"/>
</dbReference>
<dbReference type="Gene3D" id="1.10.8.1120">
    <property type="entry name" value="Histone RNA hairpin-binding protein RNA-binding domain"/>
    <property type="match status" value="1"/>
</dbReference>
<dbReference type="InterPro" id="IPR029344">
    <property type="entry name" value="SLBP_RNA_bind"/>
</dbReference>
<dbReference type="GO" id="GO:0051028">
    <property type="term" value="P:mRNA transport"/>
    <property type="evidence" value="ECO:0007669"/>
    <property type="project" value="TreeGrafter"/>
</dbReference>
<dbReference type="InterPro" id="IPR038294">
    <property type="entry name" value="SLBP_RNA_bind_sf"/>
</dbReference>
<evidence type="ECO:0000313" key="5">
    <source>
        <dbReference type="Ensembl" id="ENSPREP00000001871.1"/>
    </source>
</evidence>
<name>A0A3P9MX22_POERE</name>
<reference evidence="5" key="3">
    <citation type="submission" date="2025-09" db="UniProtKB">
        <authorList>
            <consortium name="Ensembl"/>
        </authorList>
    </citation>
    <scope>IDENTIFICATION</scope>
    <source>
        <strain evidence="5">Guanapo</strain>
    </source>
</reference>
<dbReference type="GO" id="GO:0071207">
    <property type="term" value="F:histone pre-mRNA stem-loop binding"/>
    <property type="evidence" value="ECO:0007669"/>
    <property type="project" value="TreeGrafter"/>
</dbReference>
<feature type="region of interest" description="Disordered" evidence="3">
    <location>
        <begin position="154"/>
        <end position="216"/>
    </location>
</feature>
<dbReference type="GO" id="GO:0003729">
    <property type="term" value="F:mRNA binding"/>
    <property type="evidence" value="ECO:0007669"/>
    <property type="project" value="InterPro"/>
</dbReference>
<dbReference type="Pfam" id="PF15247">
    <property type="entry name" value="SLBP_RNA_bind"/>
    <property type="match status" value="1"/>
</dbReference>
<organism evidence="5 6">
    <name type="scientific">Poecilia reticulata</name>
    <name type="common">Guppy</name>
    <name type="synonym">Acanthophacelus reticulatus</name>
    <dbReference type="NCBI Taxonomy" id="8081"/>
    <lineage>
        <taxon>Eukaryota</taxon>
        <taxon>Metazoa</taxon>
        <taxon>Chordata</taxon>
        <taxon>Craniata</taxon>
        <taxon>Vertebrata</taxon>
        <taxon>Euteleostomi</taxon>
        <taxon>Actinopterygii</taxon>
        <taxon>Neopterygii</taxon>
        <taxon>Teleostei</taxon>
        <taxon>Neoteleostei</taxon>
        <taxon>Acanthomorphata</taxon>
        <taxon>Ovalentaria</taxon>
        <taxon>Atherinomorphae</taxon>
        <taxon>Cyprinodontiformes</taxon>
        <taxon>Poeciliidae</taxon>
        <taxon>Poeciliinae</taxon>
        <taxon>Poecilia</taxon>
    </lineage>
</organism>
<feature type="region of interest" description="Disordered" evidence="3">
    <location>
        <begin position="230"/>
        <end position="251"/>
    </location>
</feature>
<evidence type="ECO:0000256" key="3">
    <source>
        <dbReference type="SAM" id="MobiDB-lite"/>
    </source>
</evidence>